<name>A0A9J5ZKI1_SOLCO</name>
<gene>
    <name evidence="1" type="ORF">H5410_023920</name>
</gene>
<evidence type="ECO:0000313" key="2">
    <source>
        <dbReference type="Proteomes" id="UP000824120"/>
    </source>
</evidence>
<organism evidence="1 2">
    <name type="scientific">Solanum commersonii</name>
    <name type="common">Commerson's wild potato</name>
    <name type="synonym">Commerson's nightshade</name>
    <dbReference type="NCBI Taxonomy" id="4109"/>
    <lineage>
        <taxon>Eukaryota</taxon>
        <taxon>Viridiplantae</taxon>
        <taxon>Streptophyta</taxon>
        <taxon>Embryophyta</taxon>
        <taxon>Tracheophyta</taxon>
        <taxon>Spermatophyta</taxon>
        <taxon>Magnoliopsida</taxon>
        <taxon>eudicotyledons</taxon>
        <taxon>Gunneridae</taxon>
        <taxon>Pentapetalae</taxon>
        <taxon>asterids</taxon>
        <taxon>lamiids</taxon>
        <taxon>Solanales</taxon>
        <taxon>Solanaceae</taxon>
        <taxon>Solanoideae</taxon>
        <taxon>Solaneae</taxon>
        <taxon>Solanum</taxon>
    </lineage>
</organism>
<comment type="caution">
    <text evidence="1">The sequence shown here is derived from an EMBL/GenBank/DDBJ whole genome shotgun (WGS) entry which is preliminary data.</text>
</comment>
<proteinExistence type="predicted"/>
<accession>A0A9J5ZKI1</accession>
<dbReference type="EMBL" id="JACXVP010000004">
    <property type="protein sequence ID" value="KAG5612639.1"/>
    <property type="molecule type" value="Genomic_DNA"/>
</dbReference>
<protein>
    <submittedName>
        <fullName evidence="1">Uncharacterized protein</fullName>
    </submittedName>
</protein>
<sequence length="82" mass="9597">MTSIETPSHESKVLSKGLGKETPLCREYHELLIYRDKEKEMLPILGDKKFLPRSFIEAQEICARRYMDAIALVQHLENRTYS</sequence>
<dbReference type="AlphaFoldDB" id="A0A9J5ZKI1"/>
<reference evidence="1 2" key="1">
    <citation type="submission" date="2020-09" db="EMBL/GenBank/DDBJ databases">
        <title>De no assembly of potato wild relative species, Solanum commersonii.</title>
        <authorList>
            <person name="Cho K."/>
        </authorList>
    </citation>
    <scope>NUCLEOTIDE SEQUENCE [LARGE SCALE GENOMIC DNA]</scope>
    <source>
        <strain evidence="1">LZ3.2</strain>
        <tissue evidence="1">Leaf</tissue>
    </source>
</reference>
<evidence type="ECO:0000313" key="1">
    <source>
        <dbReference type="EMBL" id="KAG5612639.1"/>
    </source>
</evidence>
<keyword evidence="2" id="KW-1185">Reference proteome</keyword>
<dbReference type="Proteomes" id="UP000824120">
    <property type="component" value="Chromosome 4"/>
</dbReference>